<dbReference type="SUPFAM" id="SSF50249">
    <property type="entry name" value="Nucleic acid-binding proteins"/>
    <property type="match status" value="2"/>
</dbReference>
<dbReference type="GO" id="GO:0000176">
    <property type="term" value="C:nuclear exosome (RNase complex)"/>
    <property type="evidence" value="ECO:0007669"/>
    <property type="project" value="TreeGrafter"/>
</dbReference>
<dbReference type="Gene3D" id="6.10.330.20">
    <property type="match status" value="1"/>
</dbReference>
<dbReference type="CDD" id="cd09862">
    <property type="entry name" value="PIN_Rrp44-like"/>
    <property type="match status" value="1"/>
</dbReference>
<keyword evidence="14" id="KW-1185">Reference proteome</keyword>
<keyword evidence="6" id="KW-0271">Exosome</keyword>
<dbReference type="InterPro" id="IPR012340">
    <property type="entry name" value="NA-bd_OB-fold"/>
</dbReference>
<keyword evidence="8" id="KW-0694">RNA-binding</keyword>
<dbReference type="FunFam" id="2.40.50.690:FF:000014">
    <property type="entry name" value="Probable exosome complex exonuclease RRP44"/>
    <property type="match status" value="1"/>
</dbReference>
<evidence type="ECO:0000256" key="10">
    <source>
        <dbReference type="ARBA" id="ARBA00077221"/>
    </source>
</evidence>
<evidence type="ECO:0000313" key="13">
    <source>
        <dbReference type="EMBL" id="EPB77167.1"/>
    </source>
</evidence>
<sequence length="1002" mass="115066">MLLTPLARTLAFASRNTARQFSRTVLASNEIFRQFFDDEANFGKSELRPKKRPGRAWSEDELRLKSNLDLHKLWYVCLKERNMLMTMRNAYVEHARSMPNPERIDRVNETMKNIQTVVHERNDAFYRLETGESADPPTRTVTSFMGFTYKKQAEEHLEPPNETNKEYEVPYLDGDAYMMQKLWNEKEFMKERDRKDIANHRKVVTDEMRRFRKGGPRGNTMELNVKQSGIVDRLVFSTNFKIKNRCLRRTVERYLRDDLSCGLHSCKLCAPLALNNLGSKPNSDENTIVPGNHALIVDTEVFIRFIDIFDSDLFKNVIITQNVWEYIKQKSIATYKKLNKFVYEDKDPRFSVFMSEFHHKTFVRQEEGLSDSLRREKVLYVCANYLKDHWAKYNVVPVILCAEDDVLARLKGNYELSFTVRQYVEGMQSPKKRDLLDSMAAYDSSSAGGKIIYENYLSHDEITQGIAKGIIKKGTFSVSRENYREAYVLVDPSTMTSWFIQGLNCNRAIDGDVVAVQLLPEEEWTLPEKKVCLRDVEDLEMKADDEAEEEATEDETPKAKRAKIAPIPTAKVVGIMKRNWRPYCGIIMRSQLKNARRHLFCPSDRLIPRIRIETEQVDILESQRIVVSIDQWPRDSRYPLGHYVRALGKIGDREIENEVLLLEHDIPHAPFSDAVMECLPGEDWQPDLQPPRVDLRHLTICSVDPLGCTDIDDALHCRPLDNGFLEVGVHIADVTHFVRSGTAIDEEAASRGTTVYLCDRRIDMLPALLSSNLCSLRGGEERYAFSVIWTMTSDAEILDTKYHKSLICSKAALTYEQAQEFIDDQNLVRFRYFRDTMPLLYLYNVQNDDVTIGLRGLMKLSKILNKRRTANGALTLASSEIRFDMDWETRTPKAVQEKKHLDTHSMVEEFMLLANISVAEKILAEYPDCAILRRHPVPTEASYKPLVELGAAGVSAVYFILTRLSPNTGAEAVVMCLRDAAAVSHYLSGLGRNVAERVTGGW</sequence>
<dbReference type="InterPro" id="IPR041505">
    <property type="entry name" value="Dis3_CSD2"/>
</dbReference>
<organism evidence="13 14">
    <name type="scientific">Ancylostoma ceylanicum</name>
    <dbReference type="NCBI Taxonomy" id="53326"/>
    <lineage>
        <taxon>Eukaryota</taxon>
        <taxon>Metazoa</taxon>
        <taxon>Ecdysozoa</taxon>
        <taxon>Nematoda</taxon>
        <taxon>Chromadorea</taxon>
        <taxon>Rhabditida</taxon>
        <taxon>Rhabditina</taxon>
        <taxon>Rhabditomorpha</taxon>
        <taxon>Strongyloidea</taxon>
        <taxon>Ancylostomatidae</taxon>
        <taxon>Ancylostomatinae</taxon>
        <taxon>Ancylostoma</taxon>
    </lineage>
</organism>
<dbReference type="GO" id="GO:0016075">
    <property type="term" value="P:rRNA catabolic process"/>
    <property type="evidence" value="ECO:0007669"/>
    <property type="project" value="TreeGrafter"/>
</dbReference>
<keyword evidence="3" id="KW-0698">rRNA processing</keyword>
<dbReference type="GO" id="GO:0003723">
    <property type="term" value="F:RNA binding"/>
    <property type="evidence" value="ECO:0007669"/>
    <property type="project" value="UniProtKB-KW"/>
</dbReference>
<dbReference type="GO" id="GO:0071031">
    <property type="term" value="P:nuclear mRNA surveillance of mRNA 3'-end processing"/>
    <property type="evidence" value="ECO:0007669"/>
    <property type="project" value="TreeGrafter"/>
</dbReference>
<evidence type="ECO:0000256" key="7">
    <source>
        <dbReference type="ARBA" id="ARBA00022839"/>
    </source>
</evidence>
<keyword evidence="7" id="KW-0269">Exonuclease</keyword>
<dbReference type="GO" id="GO:0000177">
    <property type="term" value="C:cytoplasmic exosome (RNase complex)"/>
    <property type="evidence" value="ECO:0007669"/>
    <property type="project" value="TreeGrafter"/>
</dbReference>
<dbReference type="AlphaFoldDB" id="A0A0D6MAS2"/>
<comment type="similarity">
    <text evidence="2">Belongs to the RNR ribonuclease family.</text>
</comment>
<keyword evidence="9" id="KW-0539">Nucleus</keyword>
<evidence type="ECO:0000256" key="8">
    <source>
        <dbReference type="ARBA" id="ARBA00022884"/>
    </source>
</evidence>
<dbReference type="InterPro" id="IPR001900">
    <property type="entry name" value="RNase_II/R"/>
</dbReference>
<dbReference type="Pfam" id="PF17849">
    <property type="entry name" value="OB_Dis3"/>
    <property type="match status" value="1"/>
</dbReference>
<dbReference type="InterPro" id="IPR038340">
    <property type="entry name" value="MRP-L47_sf"/>
</dbReference>
<feature type="domain" description="RNB" evidence="12">
    <location>
        <begin position="692"/>
        <end position="1000"/>
    </location>
</feature>
<gene>
    <name evidence="13" type="ORF">ANCCEY_03783</name>
</gene>
<proteinExistence type="inferred from homology"/>
<dbReference type="Gene3D" id="2.40.50.690">
    <property type="match status" value="1"/>
</dbReference>
<dbReference type="Proteomes" id="UP000054495">
    <property type="component" value="Unassembled WGS sequence"/>
</dbReference>
<accession>A0A0D6MAS2</accession>
<dbReference type="InterPro" id="IPR010729">
    <property type="entry name" value="Ribosomal_uL29_mit"/>
</dbReference>
<evidence type="ECO:0000259" key="12">
    <source>
        <dbReference type="SMART" id="SM00955"/>
    </source>
</evidence>
<dbReference type="Pfam" id="PF17216">
    <property type="entry name" value="Rrp44_CSD1"/>
    <property type="match status" value="1"/>
</dbReference>
<dbReference type="Pfam" id="PF00773">
    <property type="entry name" value="RNB"/>
    <property type="match status" value="1"/>
</dbReference>
<dbReference type="PANTHER" id="PTHR23355">
    <property type="entry name" value="RIBONUCLEASE"/>
    <property type="match status" value="1"/>
</dbReference>
<evidence type="ECO:0000256" key="11">
    <source>
        <dbReference type="ARBA" id="ARBA00077930"/>
    </source>
</evidence>
<name>A0A0D6MAS2_9BILA</name>
<dbReference type="InterPro" id="IPR050180">
    <property type="entry name" value="RNR_Ribonuclease"/>
</dbReference>
<evidence type="ECO:0000256" key="4">
    <source>
        <dbReference type="ARBA" id="ARBA00022722"/>
    </source>
</evidence>
<comment type="subcellular location">
    <subcellularLocation>
        <location evidence="1">Nucleus</location>
    </subcellularLocation>
</comment>
<dbReference type="EMBL" id="KE124844">
    <property type="protein sequence ID" value="EPB77167.1"/>
    <property type="molecule type" value="Genomic_DNA"/>
</dbReference>
<evidence type="ECO:0000256" key="6">
    <source>
        <dbReference type="ARBA" id="ARBA00022835"/>
    </source>
</evidence>
<dbReference type="Pfam" id="PF06984">
    <property type="entry name" value="MRP-L47"/>
    <property type="match status" value="1"/>
</dbReference>
<evidence type="ECO:0000256" key="2">
    <source>
        <dbReference type="ARBA" id="ARBA00005785"/>
    </source>
</evidence>
<reference evidence="13 14" key="1">
    <citation type="submission" date="2013-05" db="EMBL/GenBank/DDBJ databases">
        <title>Draft genome of the parasitic nematode Anyclostoma ceylanicum.</title>
        <authorList>
            <person name="Mitreva M."/>
        </authorList>
    </citation>
    <scope>NUCLEOTIDE SEQUENCE [LARGE SCALE GENOMIC DNA]</scope>
</reference>
<evidence type="ECO:0000256" key="1">
    <source>
        <dbReference type="ARBA" id="ARBA00004123"/>
    </source>
</evidence>
<evidence type="ECO:0000313" key="14">
    <source>
        <dbReference type="Proteomes" id="UP000054495"/>
    </source>
</evidence>
<dbReference type="GO" id="GO:0004519">
    <property type="term" value="F:endonuclease activity"/>
    <property type="evidence" value="ECO:0007669"/>
    <property type="project" value="TreeGrafter"/>
</dbReference>
<dbReference type="InterPro" id="IPR033771">
    <property type="entry name" value="Rrp44_CSD1"/>
</dbReference>
<dbReference type="GO" id="GO:0005761">
    <property type="term" value="C:mitochondrial ribosome"/>
    <property type="evidence" value="ECO:0007669"/>
    <property type="project" value="InterPro"/>
</dbReference>
<dbReference type="PANTHER" id="PTHR23355:SF35">
    <property type="entry name" value="EXOSOME COMPLEX EXONUCLEASE RRP44"/>
    <property type="match status" value="1"/>
</dbReference>
<dbReference type="GO" id="GO:0006412">
    <property type="term" value="P:translation"/>
    <property type="evidence" value="ECO:0007669"/>
    <property type="project" value="InterPro"/>
</dbReference>
<keyword evidence="4" id="KW-0540">Nuclease</keyword>
<dbReference type="GO" id="GO:0006364">
    <property type="term" value="P:rRNA processing"/>
    <property type="evidence" value="ECO:0007669"/>
    <property type="project" value="UniProtKB-KW"/>
</dbReference>
<dbReference type="GO" id="GO:0000175">
    <property type="term" value="F:3'-5'-RNA exonuclease activity"/>
    <property type="evidence" value="ECO:0007669"/>
    <property type="project" value="UniProtKB-ARBA"/>
</dbReference>
<evidence type="ECO:0000256" key="9">
    <source>
        <dbReference type="ARBA" id="ARBA00023242"/>
    </source>
</evidence>
<evidence type="ECO:0000256" key="5">
    <source>
        <dbReference type="ARBA" id="ARBA00022801"/>
    </source>
</evidence>
<evidence type="ECO:0000256" key="3">
    <source>
        <dbReference type="ARBA" id="ARBA00022552"/>
    </source>
</evidence>
<dbReference type="GO" id="GO:0003735">
    <property type="term" value="F:structural constituent of ribosome"/>
    <property type="evidence" value="ECO:0007669"/>
    <property type="project" value="InterPro"/>
</dbReference>
<dbReference type="Gene3D" id="3.40.50.1010">
    <property type="entry name" value="5'-nuclease"/>
    <property type="match status" value="1"/>
</dbReference>
<keyword evidence="5" id="KW-0378">Hydrolase</keyword>
<protein>
    <recommendedName>
        <fullName evidence="10">Protein DIS3 homolog</fullName>
    </recommendedName>
    <alternativeName>
        <fullName evidence="11">Ribosomal RNA-processing protein 44</fullName>
    </alternativeName>
</protein>
<dbReference type="FunFam" id="2.40.50.700:FF:000001">
    <property type="entry name" value="Exosome complex exonuclease exoribonuclease (Rrp44)"/>
    <property type="match status" value="1"/>
</dbReference>
<dbReference type="SMART" id="SM00955">
    <property type="entry name" value="RNB"/>
    <property type="match status" value="1"/>
</dbReference>
<dbReference type="Gene3D" id="2.40.50.700">
    <property type="match status" value="1"/>
</dbReference>